<sequence length="268" mass="29687">MDNFHSQQPRQEQETVLTLVEIYTQRTRDAQDRLARRLQGSTSIGASDAALRDHRFAIARIDTQYAADLADAEQAKGKEGPPDSLDRSQIDHLYVVSGRVPGDDDDLVELIAAGNLEEAVASFRECVTADLAPDRRAALIARHDSDCFVVSTTLIGEYTGAGRLHLVEEFKLDDPKRVGTEPAVEFMQELLDAVEALSDIVETHGARTLADLMYLQNAIMNETFIDHYPDESAVVDLVKALPSSDRWLAFVNVAPDDLRRPSPPQECN</sequence>
<accession>A0A6J5CBN1</accession>
<reference evidence="1 2" key="1">
    <citation type="submission" date="2020-04" db="EMBL/GenBank/DDBJ databases">
        <authorList>
            <person name="De Canck E."/>
        </authorList>
    </citation>
    <scope>NUCLEOTIDE SEQUENCE [LARGE SCALE GENOMIC DNA]</scope>
    <source>
        <strain evidence="1 2">LMG 22037</strain>
    </source>
</reference>
<name>A0A6J5CBN1_9BURK</name>
<protein>
    <submittedName>
        <fullName evidence="1">Uncharacterized protein</fullName>
    </submittedName>
</protein>
<evidence type="ECO:0000313" key="2">
    <source>
        <dbReference type="Proteomes" id="UP000494249"/>
    </source>
</evidence>
<organism evidence="1 2">
    <name type="scientific">Paraburkholderia phenoliruptrix</name>
    <dbReference type="NCBI Taxonomy" id="252970"/>
    <lineage>
        <taxon>Bacteria</taxon>
        <taxon>Pseudomonadati</taxon>
        <taxon>Pseudomonadota</taxon>
        <taxon>Betaproteobacteria</taxon>
        <taxon>Burkholderiales</taxon>
        <taxon>Burkholderiaceae</taxon>
        <taxon>Paraburkholderia</taxon>
    </lineage>
</organism>
<evidence type="ECO:0000313" key="1">
    <source>
        <dbReference type="EMBL" id="CAB3730490.1"/>
    </source>
</evidence>
<dbReference type="AlphaFoldDB" id="A0A6J5CBN1"/>
<dbReference type="RefSeq" id="WP_035481640.1">
    <property type="nucleotide sequence ID" value="NZ_CADFGL010000038.1"/>
</dbReference>
<gene>
    <name evidence="1" type="ORF">LMG22037_05536</name>
</gene>
<dbReference type="Proteomes" id="UP000494249">
    <property type="component" value="Unassembled WGS sequence"/>
</dbReference>
<proteinExistence type="predicted"/>
<dbReference type="EMBL" id="CADIKB010000041">
    <property type="protein sequence ID" value="CAB3730490.1"/>
    <property type="molecule type" value="Genomic_DNA"/>
</dbReference>